<dbReference type="InterPro" id="IPR036390">
    <property type="entry name" value="WH_DNA-bd_sf"/>
</dbReference>
<gene>
    <name evidence="6" type="ORF">E1956_38280</name>
</gene>
<organism evidence="6 7">
    <name type="scientific">Paraburkholderia pallida</name>
    <dbReference type="NCBI Taxonomy" id="2547399"/>
    <lineage>
        <taxon>Bacteria</taxon>
        <taxon>Pseudomonadati</taxon>
        <taxon>Pseudomonadota</taxon>
        <taxon>Betaproteobacteria</taxon>
        <taxon>Burkholderiales</taxon>
        <taxon>Burkholderiaceae</taxon>
        <taxon>Paraburkholderia</taxon>
    </lineage>
</organism>
<sequence>MSRLPPLRALQAFDAVVRNGNVVAAAEALHVTPGAVSQQIRLLEETLGVALFVRESTGLRPTELGQIYHQHIAQGFECFHNAHAALNAARHGPHLTLSTYPSVATHWLAARLDQWHALSPDVRIHVEAIDREPKRGENRADIRLTYGVPPTDGTPHRVLFTDRVAPVCAPSLPTPDLPLRQPADLLHYPLVHVEWGWAELSPPTWADWLNAAGVPVPDTLAPLTYSLSSMAIDAATRGRGISLGQGMFAIDELNSGRLIAPFKISLPMPRPYYLTWQPGSLDTPGARPFIDWLIAEGEQTNRAIDSMFG</sequence>
<dbReference type="GO" id="GO:0003700">
    <property type="term" value="F:DNA-binding transcription factor activity"/>
    <property type="evidence" value="ECO:0007669"/>
    <property type="project" value="InterPro"/>
</dbReference>
<dbReference type="AlphaFoldDB" id="A0A4P7D899"/>
<dbReference type="PRINTS" id="PR00039">
    <property type="entry name" value="HTHLYSR"/>
</dbReference>
<dbReference type="KEGG" id="ppai:E1956_38280"/>
<dbReference type="InterPro" id="IPR036388">
    <property type="entry name" value="WH-like_DNA-bd_sf"/>
</dbReference>
<dbReference type="PANTHER" id="PTHR30537">
    <property type="entry name" value="HTH-TYPE TRANSCRIPTIONAL REGULATOR"/>
    <property type="match status" value="1"/>
</dbReference>
<dbReference type="RefSeq" id="WP_134758541.1">
    <property type="nucleotide sequence ID" value="NZ_CP038151.1"/>
</dbReference>
<dbReference type="OrthoDB" id="5526340at2"/>
<dbReference type="PROSITE" id="PS50931">
    <property type="entry name" value="HTH_LYSR"/>
    <property type="match status" value="1"/>
</dbReference>
<dbReference type="SUPFAM" id="SSF53850">
    <property type="entry name" value="Periplasmic binding protein-like II"/>
    <property type="match status" value="1"/>
</dbReference>
<dbReference type="GO" id="GO:0043565">
    <property type="term" value="F:sequence-specific DNA binding"/>
    <property type="evidence" value="ECO:0007669"/>
    <property type="project" value="TreeGrafter"/>
</dbReference>
<dbReference type="InterPro" id="IPR000847">
    <property type="entry name" value="LysR_HTH_N"/>
</dbReference>
<evidence type="ECO:0000313" key="7">
    <source>
        <dbReference type="Proteomes" id="UP000295727"/>
    </source>
</evidence>
<dbReference type="Gene3D" id="3.40.190.10">
    <property type="entry name" value="Periplasmic binding protein-like II"/>
    <property type="match status" value="2"/>
</dbReference>
<evidence type="ECO:0000313" key="6">
    <source>
        <dbReference type="EMBL" id="QBR03034.1"/>
    </source>
</evidence>
<keyword evidence="2" id="KW-0805">Transcription regulation</keyword>
<dbReference type="InterPro" id="IPR058163">
    <property type="entry name" value="LysR-type_TF_proteobact-type"/>
</dbReference>
<dbReference type="Gene3D" id="1.10.10.10">
    <property type="entry name" value="Winged helix-like DNA-binding domain superfamily/Winged helix DNA-binding domain"/>
    <property type="match status" value="1"/>
</dbReference>
<keyword evidence="4" id="KW-0804">Transcription</keyword>
<keyword evidence="7" id="KW-1185">Reference proteome</keyword>
<dbReference type="PANTHER" id="PTHR30537:SF79">
    <property type="entry name" value="TRANSCRIPTIONAL REGULATOR-RELATED"/>
    <property type="match status" value="1"/>
</dbReference>
<keyword evidence="3" id="KW-0238">DNA-binding</keyword>
<dbReference type="FunFam" id="1.10.10.10:FF:000001">
    <property type="entry name" value="LysR family transcriptional regulator"/>
    <property type="match status" value="1"/>
</dbReference>
<dbReference type="Pfam" id="PF00126">
    <property type="entry name" value="HTH_1"/>
    <property type="match status" value="1"/>
</dbReference>
<evidence type="ECO:0000259" key="5">
    <source>
        <dbReference type="PROSITE" id="PS50931"/>
    </source>
</evidence>
<feature type="domain" description="HTH lysR-type" evidence="5">
    <location>
        <begin position="5"/>
        <end position="62"/>
    </location>
</feature>
<evidence type="ECO:0000256" key="3">
    <source>
        <dbReference type="ARBA" id="ARBA00023125"/>
    </source>
</evidence>
<dbReference type="GO" id="GO:0006351">
    <property type="term" value="P:DNA-templated transcription"/>
    <property type="evidence" value="ECO:0007669"/>
    <property type="project" value="TreeGrafter"/>
</dbReference>
<protein>
    <submittedName>
        <fullName evidence="6">LysR family transcriptional regulator</fullName>
    </submittedName>
</protein>
<proteinExistence type="inferred from homology"/>
<evidence type="ECO:0000256" key="4">
    <source>
        <dbReference type="ARBA" id="ARBA00023163"/>
    </source>
</evidence>
<accession>A0A4P7D899</accession>
<dbReference type="Pfam" id="PF03466">
    <property type="entry name" value="LysR_substrate"/>
    <property type="match status" value="1"/>
</dbReference>
<dbReference type="CDD" id="cd08432">
    <property type="entry name" value="PBP2_GcdR_TrpI_HvrB_AmpR_like"/>
    <property type="match status" value="1"/>
</dbReference>
<dbReference type="SUPFAM" id="SSF46785">
    <property type="entry name" value="Winged helix' DNA-binding domain"/>
    <property type="match status" value="1"/>
</dbReference>
<dbReference type="EMBL" id="CP038151">
    <property type="protein sequence ID" value="QBR03034.1"/>
    <property type="molecule type" value="Genomic_DNA"/>
</dbReference>
<name>A0A4P7D899_9BURK</name>
<reference evidence="6 7" key="1">
    <citation type="submission" date="2019-03" db="EMBL/GenBank/DDBJ databases">
        <title>Paraburkholderia sp. 7MH5, isolated from subtropical forest soil.</title>
        <authorList>
            <person name="Gao Z.-H."/>
            <person name="Qiu L.-H."/>
        </authorList>
    </citation>
    <scope>NUCLEOTIDE SEQUENCE [LARGE SCALE GENOMIC DNA]</scope>
    <source>
        <strain evidence="6 7">7MH5</strain>
    </source>
</reference>
<evidence type="ECO:0000256" key="2">
    <source>
        <dbReference type="ARBA" id="ARBA00023015"/>
    </source>
</evidence>
<dbReference type="InterPro" id="IPR005119">
    <property type="entry name" value="LysR_subst-bd"/>
</dbReference>
<dbReference type="Proteomes" id="UP000295727">
    <property type="component" value="Chromosome 4"/>
</dbReference>
<comment type="similarity">
    <text evidence="1">Belongs to the LysR transcriptional regulatory family.</text>
</comment>
<evidence type="ECO:0000256" key="1">
    <source>
        <dbReference type="ARBA" id="ARBA00009437"/>
    </source>
</evidence>